<evidence type="ECO:0000256" key="1">
    <source>
        <dbReference type="SAM" id="MobiDB-lite"/>
    </source>
</evidence>
<feature type="compositionally biased region" description="Polar residues" evidence="1">
    <location>
        <begin position="331"/>
        <end position="362"/>
    </location>
</feature>
<gene>
    <name evidence="2" type="ORF">R70211_06765</name>
</gene>
<feature type="compositionally biased region" description="Basic and acidic residues" evidence="1">
    <location>
        <begin position="511"/>
        <end position="522"/>
    </location>
</feature>
<name>A0A9N8R4R3_9BURK</name>
<reference evidence="2" key="1">
    <citation type="submission" date="2021-02" db="EMBL/GenBank/DDBJ databases">
        <authorList>
            <person name="Vanwijnsberghe S."/>
        </authorList>
    </citation>
    <scope>NUCLEOTIDE SEQUENCE</scope>
    <source>
        <strain evidence="2">R-70211</strain>
    </source>
</reference>
<dbReference type="AlphaFoldDB" id="A0A9N8R4R3"/>
<evidence type="ECO:0000313" key="2">
    <source>
        <dbReference type="EMBL" id="CAE6958568.1"/>
    </source>
</evidence>
<keyword evidence="3" id="KW-1185">Reference proteome</keyword>
<dbReference type="EMBL" id="CAJNAS010000029">
    <property type="protein sequence ID" value="CAE6958568.1"/>
    <property type="molecule type" value="Genomic_DNA"/>
</dbReference>
<protein>
    <submittedName>
        <fullName evidence="2">Uncharacterized protein</fullName>
    </submittedName>
</protein>
<accession>A0A9N8R4R3</accession>
<sequence length="538" mass="55676">MGYYGLANFASDFNNVRNDALDSGFRAKQRMRDDWLNDYQMPDKMLSSDVDALGNSIKYDTLNQGYGDMVQTGLNTAQLGAQQSGVNLHKAQADNTMAGLRSDAIRNGLTTESDIANYVAQNVDPAEAATNPYLSNATWTAQQAAYRKLLGTGTALGGQAGDVLAGQAANGLGYGLTPGRDANGNLVFTDAQGRTTGTFGPSGQIPAGMAIYGEVAPAQQAAENAEKLRADAAKTTATLAQKADYTDQRFTTQQQIADQNAYLRWLGYGNKFDIANLRGQKGKPSAMGAAAIGGAPAPVSPALHAWATGYPSSGQNYPATAGTTTGATPVADSTPNPFAQAPSSAAVSADSTAIAPESTSGNAVAPLPPGLLGPPTGPAAYVPAHLTPDAAARLAALGTDPSVPASTPAPPAAAPTAYTPSPAAPPAQPPDPEKELDAASAALVALKQKAAQMDHDVGGMTVYGPRNAPPGWGKARALLSDLIFQAAQRRDAADKAASTHRYTQQQQQALRDAREREARENDAAQALLRQYLPAQVSK</sequence>
<feature type="region of interest" description="Disordered" evidence="1">
    <location>
        <begin position="317"/>
        <end position="371"/>
    </location>
</feature>
<comment type="caution">
    <text evidence="2">The sequence shown here is derived from an EMBL/GenBank/DDBJ whole genome shotgun (WGS) entry which is preliminary data.</text>
</comment>
<feature type="compositionally biased region" description="Low complexity" evidence="1">
    <location>
        <begin position="319"/>
        <end position="328"/>
    </location>
</feature>
<dbReference type="RefSeq" id="WP_201138562.1">
    <property type="nucleotide sequence ID" value="NZ_CAJNAS010000029.1"/>
</dbReference>
<organism evidence="2 3">
    <name type="scientific">Paraburkholderia domus</name>
    <dbReference type="NCBI Taxonomy" id="2793075"/>
    <lineage>
        <taxon>Bacteria</taxon>
        <taxon>Pseudomonadati</taxon>
        <taxon>Pseudomonadota</taxon>
        <taxon>Betaproteobacteria</taxon>
        <taxon>Burkholderiales</taxon>
        <taxon>Burkholderiaceae</taxon>
        <taxon>Paraburkholderia</taxon>
    </lineage>
</organism>
<proteinExistence type="predicted"/>
<evidence type="ECO:0000313" key="3">
    <source>
        <dbReference type="Proteomes" id="UP000675121"/>
    </source>
</evidence>
<feature type="region of interest" description="Disordered" evidence="1">
    <location>
        <begin position="399"/>
        <end position="436"/>
    </location>
</feature>
<dbReference type="Proteomes" id="UP000675121">
    <property type="component" value="Unassembled WGS sequence"/>
</dbReference>
<feature type="region of interest" description="Disordered" evidence="1">
    <location>
        <begin position="494"/>
        <end position="522"/>
    </location>
</feature>